<dbReference type="AlphaFoldDB" id="A6UWK2"/>
<evidence type="ECO:0000256" key="5">
    <source>
        <dbReference type="SAM" id="Coils"/>
    </source>
</evidence>
<keyword evidence="2 4" id="KW-0238">DNA-binding</keyword>
<dbReference type="RefSeq" id="WP_011974006.1">
    <property type="nucleotide sequence ID" value="NC_009635.1"/>
</dbReference>
<name>A6UWK2_META3</name>
<dbReference type="Proteomes" id="UP000001106">
    <property type="component" value="Chromosome"/>
</dbReference>
<dbReference type="STRING" id="419665.Maeo_1298"/>
<reference evidence="7" key="1">
    <citation type="submission" date="2007-06" db="EMBL/GenBank/DDBJ databases">
        <title>Complete sequence of Methanococcus aeolicus Nankai-3.</title>
        <authorList>
            <consortium name="US DOE Joint Genome Institute"/>
            <person name="Copeland A."/>
            <person name="Lucas S."/>
            <person name="Lapidus A."/>
            <person name="Barry K."/>
            <person name="Glavina del Rio T."/>
            <person name="Dalin E."/>
            <person name="Tice H."/>
            <person name="Pitluck S."/>
            <person name="Chain P."/>
            <person name="Malfatti S."/>
            <person name="Shin M."/>
            <person name="Vergez L."/>
            <person name="Schmutz J."/>
            <person name="Larimer F."/>
            <person name="Land M."/>
            <person name="Hauser L."/>
            <person name="Kyrpides N."/>
            <person name="Lykidis A."/>
            <person name="Sieprawska-Lupa M."/>
            <person name="Whitman W.B."/>
            <person name="Richardson P."/>
        </authorList>
    </citation>
    <scope>NUCLEOTIDE SEQUENCE [LARGE SCALE GENOMIC DNA]</scope>
    <source>
        <strain evidence="7">Nankai-3</strain>
    </source>
</reference>
<keyword evidence="1 4" id="KW-0805">Transcription regulation</keyword>
<dbReference type="PANTHER" id="PTHR38465:SF1">
    <property type="entry name" value="HTH-TYPE TRANSCRIPTIONAL REGULATOR MJ1563-RELATED"/>
    <property type="match status" value="1"/>
</dbReference>
<dbReference type="GO" id="GO:0003700">
    <property type="term" value="F:DNA-binding transcription factor activity"/>
    <property type="evidence" value="ECO:0007669"/>
    <property type="project" value="InterPro"/>
</dbReference>
<dbReference type="GeneID" id="5326572"/>
<dbReference type="CDD" id="cd00090">
    <property type="entry name" value="HTH_ARSR"/>
    <property type="match status" value="1"/>
</dbReference>
<dbReference type="Pfam" id="PF01022">
    <property type="entry name" value="HTH_5"/>
    <property type="match status" value="1"/>
</dbReference>
<dbReference type="SUPFAM" id="SSF46785">
    <property type="entry name" value="Winged helix' DNA-binding domain"/>
    <property type="match status" value="1"/>
</dbReference>
<proteinExistence type="inferred from homology"/>
<accession>A6UWK2</accession>
<dbReference type="PANTHER" id="PTHR38465">
    <property type="entry name" value="HTH-TYPE TRANSCRIPTIONAL REGULATOR MJ1563-RELATED"/>
    <property type="match status" value="1"/>
</dbReference>
<dbReference type="eggNOG" id="arCOG02795">
    <property type="taxonomic scope" value="Archaea"/>
</dbReference>
<sequence length="192" mass="22054">MELHNNITKNELKEKDNKMKEEINEEMKKTIIELFSKISKIHGLSKSVGEVYGCIYASHNPLCIDDIMEELGISRGNVSMNLNKLEKLGFIKKVWVKGERKQYYEPLCGFSSILDIVGHKHALFLDASTKLRELNEKSNGENELILDKLQNLEKMEKLLKKILVTIKEINKNSNSGCSKTFCEHNNDNEKPD</sequence>
<evidence type="ECO:0000259" key="6">
    <source>
        <dbReference type="Pfam" id="PF01022"/>
    </source>
</evidence>
<dbReference type="InterPro" id="IPR026282">
    <property type="entry name" value="MJ1563"/>
</dbReference>
<dbReference type="HOGENOM" id="CLU_107445_0_0_2"/>
<dbReference type="EMBL" id="CP000743">
    <property type="protein sequence ID" value="ABR56874.1"/>
    <property type="molecule type" value="Genomic_DNA"/>
</dbReference>
<dbReference type="InterPro" id="IPR011991">
    <property type="entry name" value="ArsR-like_HTH"/>
</dbReference>
<dbReference type="Gene3D" id="1.10.287.450">
    <property type="entry name" value="Helix hairpin bin"/>
    <property type="match status" value="1"/>
</dbReference>
<protein>
    <recommendedName>
        <fullName evidence="4">HTH-type transcriptional regulator</fullName>
    </recommendedName>
</protein>
<dbReference type="PIRSF" id="PIRSF006707">
    <property type="entry name" value="MJ1563"/>
    <property type="match status" value="1"/>
</dbReference>
<evidence type="ECO:0000313" key="7">
    <source>
        <dbReference type="EMBL" id="ABR56874.1"/>
    </source>
</evidence>
<evidence type="ECO:0000313" key="8">
    <source>
        <dbReference type="Proteomes" id="UP000001106"/>
    </source>
</evidence>
<organism evidence="7 8">
    <name type="scientific">Methanococcus aeolicus (strain ATCC BAA-1280 / DSM 17508 / OCM 812 / Nankai-3)</name>
    <dbReference type="NCBI Taxonomy" id="419665"/>
    <lineage>
        <taxon>Archaea</taxon>
        <taxon>Methanobacteriati</taxon>
        <taxon>Methanobacteriota</taxon>
        <taxon>Methanomada group</taxon>
        <taxon>Methanococci</taxon>
        <taxon>Methanococcales</taxon>
        <taxon>Methanococcaceae</taxon>
        <taxon>Methanococcus</taxon>
    </lineage>
</organism>
<evidence type="ECO:0000256" key="3">
    <source>
        <dbReference type="ARBA" id="ARBA00023163"/>
    </source>
</evidence>
<gene>
    <name evidence="7" type="ordered locus">Maeo_1298</name>
</gene>
<comment type="similarity">
    <text evidence="4">Belongs to the GbsR family.</text>
</comment>
<evidence type="ECO:0000256" key="4">
    <source>
        <dbReference type="PIRNR" id="PIRNR006707"/>
    </source>
</evidence>
<keyword evidence="5" id="KW-0175">Coiled coil</keyword>
<dbReference type="GO" id="GO:0003677">
    <property type="term" value="F:DNA binding"/>
    <property type="evidence" value="ECO:0007669"/>
    <property type="project" value="UniProtKB-UniRule"/>
</dbReference>
<evidence type="ECO:0000256" key="2">
    <source>
        <dbReference type="ARBA" id="ARBA00023125"/>
    </source>
</evidence>
<dbReference type="InterPro" id="IPR052362">
    <property type="entry name" value="HTH-GbsR_regulator"/>
</dbReference>
<keyword evidence="8" id="KW-1185">Reference proteome</keyword>
<dbReference type="InterPro" id="IPR036388">
    <property type="entry name" value="WH-like_DNA-bd_sf"/>
</dbReference>
<feature type="coiled-coil region" evidence="5">
    <location>
        <begin position="135"/>
        <end position="172"/>
    </location>
</feature>
<dbReference type="Gene3D" id="1.10.10.10">
    <property type="entry name" value="Winged helix-like DNA-binding domain superfamily/Winged helix DNA-binding domain"/>
    <property type="match status" value="1"/>
</dbReference>
<dbReference type="KEGG" id="mae:Maeo_1298"/>
<feature type="domain" description="HTH arsR-type" evidence="6">
    <location>
        <begin position="60"/>
        <end position="93"/>
    </location>
</feature>
<keyword evidence="3 4" id="KW-0804">Transcription</keyword>
<dbReference type="InterPro" id="IPR001845">
    <property type="entry name" value="HTH_ArsR_DNA-bd_dom"/>
</dbReference>
<evidence type="ECO:0000256" key="1">
    <source>
        <dbReference type="ARBA" id="ARBA00023015"/>
    </source>
</evidence>
<dbReference type="InterPro" id="IPR036390">
    <property type="entry name" value="WH_DNA-bd_sf"/>
</dbReference>